<proteinExistence type="inferred from homology"/>
<evidence type="ECO:0000256" key="4">
    <source>
        <dbReference type="ARBA" id="ARBA00023134"/>
    </source>
</evidence>
<keyword evidence="3 5" id="KW-0547">Nucleotide-binding</keyword>
<dbReference type="AlphaFoldDB" id="D0LC28"/>
<dbReference type="HOGENOM" id="CLU_076569_0_0_11"/>
<comment type="pathway">
    <text evidence="5">Cofactor biosynthesis; coenzyme F420 biosynthesis.</text>
</comment>
<dbReference type="Gene3D" id="3.90.550.10">
    <property type="entry name" value="Spore Coat Polysaccharide Biosynthesis Protein SpsA, Chain A"/>
    <property type="match status" value="1"/>
</dbReference>
<reference evidence="8" key="1">
    <citation type="submission" date="2009-10" db="EMBL/GenBank/DDBJ databases">
        <title>The complete chromosome of Gordonia bronchialis DSM 43247.</title>
        <authorList>
            <consortium name="US DOE Joint Genome Institute (JGI-PGF)"/>
            <person name="Lucas S."/>
            <person name="Copeland A."/>
            <person name="Lapidus A."/>
            <person name="Glavina del Rio T."/>
            <person name="Dalin E."/>
            <person name="Tice H."/>
            <person name="Bruce D."/>
            <person name="Goodwin L."/>
            <person name="Pitluck S."/>
            <person name="Kyrpides N."/>
            <person name="Mavromatis K."/>
            <person name="Ivanova N."/>
            <person name="Ovchinnikova G."/>
            <person name="Saunders E."/>
            <person name="Brettin T."/>
            <person name="Detter J.C."/>
            <person name="Han C."/>
            <person name="Larimer F."/>
            <person name="Land M."/>
            <person name="Hauser L."/>
            <person name="Markowitz V."/>
            <person name="Cheng J.-F."/>
            <person name="Hugenholtz P."/>
            <person name="Woyke T."/>
            <person name="Wu D."/>
            <person name="Jando M."/>
            <person name="Schneider S."/>
            <person name="Goeker M."/>
            <person name="Klenk H.-P."/>
            <person name="Eisen J.A."/>
        </authorList>
    </citation>
    <scope>NUCLEOTIDE SEQUENCE [LARGE SCALE GENOMIC DNA]</scope>
    <source>
        <strain evidence="8">ATCC 25592 / DSM 43247 / BCRC 13721 / JCM 3198 / KCTC 3076 / NBRC 16047 / NCTC 10667</strain>
    </source>
</reference>
<feature type="binding site" evidence="5">
    <location>
        <position position="177"/>
    </location>
    <ligand>
        <name>phosphoenolpyruvate</name>
        <dbReference type="ChEBI" id="CHEBI:58702"/>
    </ligand>
</feature>
<dbReference type="PANTHER" id="PTHR40392:SF1">
    <property type="entry name" value="2-PHOSPHO-L-LACTATE GUANYLYLTRANSFERASE"/>
    <property type="match status" value="1"/>
</dbReference>
<dbReference type="RefSeq" id="WP_012834931.1">
    <property type="nucleotide sequence ID" value="NC_013441.1"/>
</dbReference>
<dbReference type="GO" id="GO:0052645">
    <property type="term" value="P:F420-0 metabolic process"/>
    <property type="evidence" value="ECO:0007669"/>
    <property type="project" value="UniProtKB-UniRule"/>
</dbReference>
<dbReference type="Pfam" id="PF12804">
    <property type="entry name" value="NTP_transf_3"/>
    <property type="match status" value="1"/>
</dbReference>
<dbReference type="GO" id="GO:0043814">
    <property type="term" value="F:phospholactate guanylyltransferase activity"/>
    <property type="evidence" value="ECO:0007669"/>
    <property type="project" value="InterPro"/>
</dbReference>
<dbReference type="OrthoDB" id="9151145at2"/>
<sequence length="247" mass="25600">MEHPVVRARSADESPLVPGTVAAVLAVKRLHEAKSRLAASLGQIAGGDELGTAHRSLVLAMLLDTIAALRAAGVDRVIVVSPDDEVLQAARRGGVHGLPEAPAGPAESRIAGLNRAFADGAELVRRNWPPSHWVLLIQADLPAATGASVGEVITEAGRLVGDGIDQVMLADREGSGTVLLLRHASLTEVPRFGVGSAAAHRQAGAVELDPERTRWPDLRTDVDTSDDLAAAAELGLGADTAAVLAHR</sequence>
<dbReference type="NCBIfam" id="TIGR03552">
    <property type="entry name" value="F420_cofC"/>
    <property type="match status" value="1"/>
</dbReference>
<dbReference type="InterPro" id="IPR002835">
    <property type="entry name" value="CofC"/>
</dbReference>
<dbReference type="HAMAP" id="MF_02114">
    <property type="entry name" value="CofC"/>
    <property type="match status" value="1"/>
</dbReference>
<dbReference type="Proteomes" id="UP000001219">
    <property type="component" value="Chromosome"/>
</dbReference>
<accession>D0LC28</accession>
<dbReference type="InterPro" id="IPR029044">
    <property type="entry name" value="Nucleotide-diphossugar_trans"/>
</dbReference>
<dbReference type="KEGG" id="gbr:Gbro_3210"/>
<dbReference type="eggNOG" id="COG1920">
    <property type="taxonomic scope" value="Bacteria"/>
</dbReference>
<dbReference type="PANTHER" id="PTHR40392">
    <property type="entry name" value="2-PHOSPHO-L-LACTATE GUANYLYLTRANSFERASE"/>
    <property type="match status" value="1"/>
</dbReference>
<evidence type="ECO:0000256" key="1">
    <source>
        <dbReference type="ARBA" id="ARBA00022679"/>
    </source>
</evidence>
<organism evidence="7 8">
    <name type="scientific">Gordonia bronchialis (strain ATCC 25592 / DSM 43247 / BCRC 13721 / JCM 3198 / KCTC 3076 / NBRC 16047 / NCTC 10667)</name>
    <name type="common">Rhodococcus bronchialis</name>
    <dbReference type="NCBI Taxonomy" id="526226"/>
    <lineage>
        <taxon>Bacteria</taxon>
        <taxon>Bacillati</taxon>
        <taxon>Actinomycetota</taxon>
        <taxon>Actinomycetes</taxon>
        <taxon>Mycobacteriales</taxon>
        <taxon>Gordoniaceae</taxon>
        <taxon>Gordonia</taxon>
    </lineage>
</organism>
<feature type="domain" description="MobA-like NTP transferase" evidence="6">
    <location>
        <begin position="61"/>
        <end position="192"/>
    </location>
</feature>
<evidence type="ECO:0000313" key="7">
    <source>
        <dbReference type="EMBL" id="ACY22415.1"/>
    </source>
</evidence>
<dbReference type="SUPFAM" id="SSF53448">
    <property type="entry name" value="Nucleotide-diphospho-sugar transferases"/>
    <property type="match status" value="1"/>
</dbReference>
<dbReference type="InterPro" id="IPR025877">
    <property type="entry name" value="MobA-like_NTP_Trfase"/>
</dbReference>
<comment type="catalytic activity">
    <reaction evidence="5">
        <text>phosphoenolpyruvate + GTP + H(+) = enolpyruvoyl-2-diphospho-5'-guanosine + diphosphate</text>
        <dbReference type="Rhea" id="RHEA:30519"/>
        <dbReference type="ChEBI" id="CHEBI:15378"/>
        <dbReference type="ChEBI" id="CHEBI:33019"/>
        <dbReference type="ChEBI" id="CHEBI:37565"/>
        <dbReference type="ChEBI" id="CHEBI:58702"/>
        <dbReference type="ChEBI" id="CHEBI:143701"/>
        <dbReference type="EC" id="2.7.7.105"/>
    </reaction>
</comment>
<evidence type="ECO:0000259" key="6">
    <source>
        <dbReference type="Pfam" id="PF12804"/>
    </source>
</evidence>
<reference evidence="7 8" key="2">
    <citation type="journal article" date="2010" name="Stand. Genomic Sci.">
        <title>Complete genome sequence of Gordonia bronchialis type strain (3410).</title>
        <authorList>
            <person name="Ivanova N."/>
            <person name="Sikorski J."/>
            <person name="Jando M."/>
            <person name="Lapidus A."/>
            <person name="Nolan M."/>
            <person name="Lucas S."/>
            <person name="Del Rio T.G."/>
            <person name="Tice H."/>
            <person name="Copeland A."/>
            <person name="Cheng J.F."/>
            <person name="Chen F."/>
            <person name="Bruce D."/>
            <person name="Goodwin L."/>
            <person name="Pitluck S."/>
            <person name="Mavromatis K."/>
            <person name="Ovchinnikova G."/>
            <person name="Pati A."/>
            <person name="Chen A."/>
            <person name="Palaniappan K."/>
            <person name="Land M."/>
            <person name="Hauser L."/>
            <person name="Chang Y.J."/>
            <person name="Jeffries C.D."/>
            <person name="Chain P."/>
            <person name="Saunders E."/>
            <person name="Han C."/>
            <person name="Detter J.C."/>
            <person name="Brettin T."/>
            <person name="Rohde M."/>
            <person name="Goker M."/>
            <person name="Bristow J."/>
            <person name="Eisen J.A."/>
            <person name="Markowitz V."/>
            <person name="Hugenholtz P."/>
            <person name="Klenk H.P."/>
            <person name="Kyrpides N.C."/>
        </authorList>
    </citation>
    <scope>NUCLEOTIDE SEQUENCE [LARGE SCALE GENOMIC DNA]</scope>
    <source>
        <strain evidence="8">ATCC 25592 / DSM 43247 / BCRC 13721 / JCM 3198 / KCTC 3076 / NBRC 16047 / NCTC 10667</strain>
    </source>
</reference>
<dbReference type="STRING" id="526226.Gbro_3210"/>
<evidence type="ECO:0000256" key="3">
    <source>
        <dbReference type="ARBA" id="ARBA00022741"/>
    </source>
</evidence>
<feature type="binding site" evidence="5">
    <location>
        <position position="193"/>
    </location>
    <ligand>
        <name>phosphoenolpyruvate</name>
        <dbReference type="ChEBI" id="CHEBI:58702"/>
    </ligand>
</feature>
<protein>
    <recommendedName>
        <fullName evidence="5">Phosphoenolpyruvate guanylyltransferase</fullName>
        <shortName evidence="5">PEP guanylyltransferase</shortName>
        <ecNumber evidence="5">2.7.7.105</ecNumber>
    </recommendedName>
</protein>
<dbReference type="EC" id="2.7.7.105" evidence="5"/>
<comment type="function">
    <text evidence="5">Guanylyltransferase that catalyzes the activation of phosphoenolpyruvate (PEP) as enolpyruvoyl-2-diphospho-5'-guanosine, via the condensation of PEP with GTP. It is involved in the biosynthesis of coenzyme F420, a hydride carrier cofactor.</text>
</comment>
<dbReference type="EMBL" id="CP001802">
    <property type="protein sequence ID" value="ACY22415.1"/>
    <property type="molecule type" value="Genomic_DNA"/>
</dbReference>
<evidence type="ECO:0000313" key="8">
    <source>
        <dbReference type="Proteomes" id="UP000001219"/>
    </source>
</evidence>
<keyword evidence="4 5" id="KW-0342">GTP-binding</keyword>
<dbReference type="UniPathway" id="UPA00071"/>
<gene>
    <name evidence="5" type="primary">fbiD</name>
    <name evidence="7" type="ordered locus">Gbro_3210</name>
</gene>
<comment type="similarity">
    <text evidence="5">Belongs to the CofC family.</text>
</comment>
<name>D0LC28_GORB4</name>
<keyword evidence="1 5" id="KW-0808">Transferase</keyword>
<feature type="binding site" evidence="5">
    <location>
        <position position="196"/>
    </location>
    <ligand>
        <name>phosphoenolpyruvate</name>
        <dbReference type="ChEBI" id="CHEBI:58702"/>
    </ligand>
</feature>
<keyword evidence="2 5" id="KW-0548">Nucleotidyltransferase</keyword>
<dbReference type="GO" id="GO:0005525">
    <property type="term" value="F:GTP binding"/>
    <property type="evidence" value="ECO:0007669"/>
    <property type="project" value="UniProtKB-KW"/>
</dbReference>
<evidence type="ECO:0000256" key="2">
    <source>
        <dbReference type="ARBA" id="ARBA00022695"/>
    </source>
</evidence>
<evidence type="ECO:0000256" key="5">
    <source>
        <dbReference type="HAMAP-Rule" id="MF_02114"/>
    </source>
</evidence>
<keyword evidence="8" id="KW-1185">Reference proteome</keyword>